<dbReference type="Proteomes" id="UP001168821">
    <property type="component" value="Unassembled WGS sequence"/>
</dbReference>
<dbReference type="EMBL" id="JALNTZ010000572">
    <property type="protein sequence ID" value="KAJ3632147.1"/>
    <property type="molecule type" value="Genomic_DNA"/>
</dbReference>
<dbReference type="PANTHER" id="PTHR46832:SF1">
    <property type="entry name" value="5'-METHYLTHIOADENOSINE_S-ADENOSYLHOMOCYSTEINE NUCLEOSIDASE"/>
    <property type="match status" value="1"/>
</dbReference>
<gene>
    <name evidence="2" type="ORF">Zmor_019142</name>
</gene>
<dbReference type="SUPFAM" id="SSF53167">
    <property type="entry name" value="Purine and uridine phosphorylases"/>
    <property type="match status" value="1"/>
</dbReference>
<evidence type="ECO:0000313" key="2">
    <source>
        <dbReference type="EMBL" id="KAJ3632147.1"/>
    </source>
</evidence>
<dbReference type="InterPro" id="IPR035994">
    <property type="entry name" value="Nucleoside_phosphorylase_sf"/>
</dbReference>
<dbReference type="GO" id="GO:0008782">
    <property type="term" value="F:adenosylhomocysteine nucleosidase activity"/>
    <property type="evidence" value="ECO:0007669"/>
    <property type="project" value="TreeGrafter"/>
</dbReference>
<comment type="caution">
    <text evidence="2">The sequence shown here is derived from an EMBL/GenBank/DDBJ whole genome shotgun (WGS) entry which is preliminary data.</text>
</comment>
<dbReference type="Gene3D" id="3.40.50.1580">
    <property type="entry name" value="Nucleoside phosphorylase domain"/>
    <property type="match status" value="1"/>
</dbReference>
<evidence type="ECO:0000313" key="3">
    <source>
        <dbReference type="Proteomes" id="UP001168821"/>
    </source>
</evidence>
<name>A0AA38HJT3_9CUCU</name>
<dbReference type="Pfam" id="PF01048">
    <property type="entry name" value="PNP_UDP_1"/>
    <property type="match status" value="1"/>
</dbReference>
<protein>
    <recommendedName>
        <fullName evidence="1">Nucleoside phosphorylase domain-containing protein</fullName>
    </recommendedName>
</protein>
<dbReference type="GO" id="GO:0008930">
    <property type="term" value="F:methylthioadenosine nucleosidase activity"/>
    <property type="evidence" value="ECO:0007669"/>
    <property type="project" value="TreeGrafter"/>
</dbReference>
<feature type="domain" description="Nucleoside phosphorylase" evidence="1">
    <location>
        <begin position="30"/>
        <end position="214"/>
    </location>
</feature>
<dbReference type="GO" id="GO:0005829">
    <property type="term" value="C:cytosol"/>
    <property type="evidence" value="ECO:0007669"/>
    <property type="project" value="TreeGrafter"/>
</dbReference>
<dbReference type="GO" id="GO:0019284">
    <property type="term" value="P:L-methionine salvage from S-adenosylmethionine"/>
    <property type="evidence" value="ECO:0007669"/>
    <property type="project" value="TreeGrafter"/>
</dbReference>
<proteinExistence type="predicted"/>
<reference evidence="2" key="1">
    <citation type="journal article" date="2023" name="G3 (Bethesda)">
        <title>Whole genome assemblies of Zophobas morio and Tenebrio molitor.</title>
        <authorList>
            <person name="Kaur S."/>
            <person name="Stinson S.A."/>
            <person name="diCenzo G.C."/>
        </authorList>
    </citation>
    <scope>NUCLEOTIDE SEQUENCE</scope>
    <source>
        <strain evidence="2">QUZm001</strain>
    </source>
</reference>
<keyword evidence="3" id="KW-1185">Reference proteome</keyword>
<organism evidence="2 3">
    <name type="scientific">Zophobas morio</name>
    <dbReference type="NCBI Taxonomy" id="2755281"/>
    <lineage>
        <taxon>Eukaryota</taxon>
        <taxon>Metazoa</taxon>
        <taxon>Ecdysozoa</taxon>
        <taxon>Arthropoda</taxon>
        <taxon>Hexapoda</taxon>
        <taxon>Insecta</taxon>
        <taxon>Pterygota</taxon>
        <taxon>Neoptera</taxon>
        <taxon>Endopterygota</taxon>
        <taxon>Coleoptera</taxon>
        <taxon>Polyphaga</taxon>
        <taxon>Cucujiformia</taxon>
        <taxon>Tenebrionidae</taxon>
        <taxon>Zophobas</taxon>
    </lineage>
</organism>
<dbReference type="PANTHER" id="PTHR46832">
    <property type="entry name" value="5'-METHYLTHIOADENOSINE/S-ADENOSYLHOMOCYSTEINE NUCLEOSIDASE"/>
    <property type="match status" value="1"/>
</dbReference>
<dbReference type="InterPro" id="IPR000845">
    <property type="entry name" value="Nucleoside_phosphorylase_d"/>
</dbReference>
<sequence length="215" mass="23863">MEDELKVFLDENKTDLVELETKPFRILQFRNHLIALSGIGLINAGACASYIAAKYSPTSFFNIGLAGAPTNAKVEILQPLIISNVYHGGVDAQVFGYEYGQTPKEPVTFVSDKNLIEKLQLQTNYELGMLASSDSFVGSLALYETFIAPLKKEISLIDMEAFGYYQIATKFNLPIISLKIVSDILNKHGDNDKQFIEILAQGSQIIAQVMVKYLK</sequence>
<dbReference type="GO" id="GO:0009116">
    <property type="term" value="P:nucleoside metabolic process"/>
    <property type="evidence" value="ECO:0007669"/>
    <property type="project" value="InterPro"/>
</dbReference>
<dbReference type="CDD" id="cd09008">
    <property type="entry name" value="MTAN"/>
    <property type="match status" value="1"/>
</dbReference>
<dbReference type="AlphaFoldDB" id="A0AA38HJT3"/>
<evidence type="ECO:0000259" key="1">
    <source>
        <dbReference type="Pfam" id="PF01048"/>
    </source>
</evidence>
<accession>A0AA38HJT3</accession>